<dbReference type="HOGENOM" id="CLU_1121703_0_0_1"/>
<dbReference type="InParanoid" id="M1DKP3"/>
<reference evidence="2" key="1">
    <citation type="journal article" date="2011" name="Nature">
        <title>Genome sequence and analysis of the tuber crop potato.</title>
        <authorList>
            <consortium name="The Potato Genome Sequencing Consortium"/>
        </authorList>
    </citation>
    <scope>NUCLEOTIDE SEQUENCE [LARGE SCALE GENOMIC DNA]</scope>
    <source>
        <strain evidence="2">cv. DM1-3 516 R44</strain>
    </source>
</reference>
<sequence length="248" mass="26668">MASKFDDSTDLLDAVNESRMMNSTNLALVPSLKYSSNWLQFNECLTSFEKTVKSLHNAFSTMNIKSEKLKPNIILQGFSWDLFLGLLFQSNIQIARFILLFEVQKEQILTSVDTLGIKTGVVSSSSDHGICASPADVDRTVVAASSQDISSPLADHTCDSQEDACKDASPTGVCIIPSSLDRGMCASPMDVHKTVVLSRTDVAASSQDTSSPLDDHTCNFQVDACKDTSPTGVGVVLSSPYRGICASP</sequence>
<proteinExistence type="predicted"/>
<dbReference type="PaxDb" id="4113-PGSC0003DMT400090570"/>
<reference evidence="1" key="2">
    <citation type="submission" date="2015-06" db="UniProtKB">
        <authorList>
            <consortium name="EnsemblPlants"/>
        </authorList>
    </citation>
    <scope>IDENTIFICATION</scope>
    <source>
        <strain evidence="1">DM1-3 516 R44</strain>
    </source>
</reference>
<organism evidence="1 2">
    <name type="scientific">Solanum tuberosum</name>
    <name type="common">Potato</name>
    <dbReference type="NCBI Taxonomy" id="4113"/>
    <lineage>
        <taxon>Eukaryota</taxon>
        <taxon>Viridiplantae</taxon>
        <taxon>Streptophyta</taxon>
        <taxon>Embryophyta</taxon>
        <taxon>Tracheophyta</taxon>
        <taxon>Spermatophyta</taxon>
        <taxon>Magnoliopsida</taxon>
        <taxon>eudicotyledons</taxon>
        <taxon>Gunneridae</taxon>
        <taxon>Pentapetalae</taxon>
        <taxon>asterids</taxon>
        <taxon>lamiids</taxon>
        <taxon>Solanales</taxon>
        <taxon>Solanaceae</taxon>
        <taxon>Solanoideae</taxon>
        <taxon>Solaneae</taxon>
        <taxon>Solanum</taxon>
    </lineage>
</organism>
<accession>M1DKP3</accession>
<protein>
    <submittedName>
        <fullName evidence="1">Uncharacterized protein</fullName>
    </submittedName>
</protein>
<name>M1DKP3_SOLTU</name>
<evidence type="ECO:0000313" key="1">
    <source>
        <dbReference type="EnsemblPlants" id="PGSC0003DMT400090570"/>
    </source>
</evidence>
<dbReference type="EnsemblPlants" id="PGSC0003DMT400090570">
    <property type="protein sequence ID" value="PGSC0003DMT400090570"/>
    <property type="gene ID" value="PGSC0003DMG400040141"/>
</dbReference>
<dbReference type="Proteomes" id="UP000011115">
    <property type="component" value="Unassembled WGS sequence"/>
</dbReference>
<evidence type="ECO:0000313" key="2">
    <source>
        <dbReference type="Proteomes" id="UP000011115"/>
    </source>
</evidence>
<dbReference type="AlphaFoldDB" id="M1DKP3"/>
<keyword evidence="2" id="KW-1185">Reference proteome</keyword>
<dbReference type="Gramene" id="PGSC0003DMT400090570">
    <property type="protein sequence ID" value="PGSC0003DMT400090570"/>
    <property type="gene ID" value="PGSC0003DMG400040141"/>
</dbReference>